<accession>A0A9P6QGZ3</accession>
<feature type="region of interest" description="Disordered" evidence="1">
    <location>
        <begin position="256"/>
        <end position="354"/>
    </location>
</feature>
<sequence>MPPPKRPTESRTRLKVFVGTWNMMGQVPDHRFGLDGFLETSSHHPPQSSSIPPTGSATPGLQPAPRVRHLHQHHPARDSGYLQVDPESTNGAFQDPFLEMHAGAPYHLIAINTQECEREIREAVLFPSKVIWERQIQLALGPDYVMLRSETMAALHLAIFIWKPIQHLVTAVDSSVVATGMGGIIGNKGAVAVAVYLGDMSFLFVNAHLTAHQSQVQARNSDYKRIIQELSLNEAPKTAPRRWYLQGDMQLRRSYYPTKPTLPQKTTPDAGAVRNGIENNSSSNSSTDTKGKKPKDKSKLRKSSGLLARWSHSNLLDNNSEDPVNSDGDGAVNGVGAADESKKKQTGTASTDNLDEKQRDITQQFDYTFWAGDLNYRVDMTRQEADAYLAKDDIEALLAHDQLSREKAAGNVFVGFKEAPITFRPSYKFDPIPIEEILAREKAVRRCRSMPIELAATFRTQAPVRSSTDSKRHRGHLPWRNEDVQPVNDINTANHQHPQQSHLASPMTESAHAPEPSKVNPSTDSQPREPPSSAATQPLTEPPSVDATEAPALSGDREEVKVRKPSHQRTSSKVSLMQKAAKTLRRRQSVTEDAHLQSDQDIDLADGTRPTASQQSLDQDQPQKQGDSRRGSDSSKRRKSKSSSRSSSTQTGSHPQPAQDPLPQRRRFGYHRLFRRRNRRRSTEILERGCMSEDEYMEDTYDERAAMDDSSSNSSQQERLRSRVLSFQEHQAIIQSDTASEVVAPFAYAAPTSPARTETPSPVPSDAAMATATLPTQVQDNVALPAATSTPPLHSLPSPITAYSPLSLRRRSRLTLRRLRRHHSHWDDGNNNNNNDDDDSSSHDEGFVDATDKHRPARLDAEQEAWRRALRQSLQPLVRYDTSAKQRVPSWTDRILWKYCGGDFYWPALVGDDTRAGPGLAASSLVPPGSGGLLRRYSSRRGGRGGGGGGGTRGGGGSAMARMRWNLVRSKMLPPSRTAQGEGAILESGIDGPTHHLKPAAAATSSSTLSQGVRSEPVSRSMSVWQGGGDGSKAGGGGGQPRPTSTIQRSKTSVSGITLLETLRRELSTARFKARMKHLREKQDDVGGAGGTGVGGASSSPLSSPLETTSTAPQEPPPLPFPWLSEDDMDPAAVLVKEYTARHDVGLFSDHRPVTGVFAVRFDWAAATGLTTTGMEGPVRLRKHPHHHHPHQHQHLQQQQQQQQQHHHHHHYLHRHHHLHQHKSGSSGHGTARRQSISPDHGGTAIHRKRPGRRIIVGGGAGDRWRPLEKVLGAAFAK</sequence>
<dbReference type="GO" id="GO:0046856">
    <property type="term" value="P:phosphatidylinositol dephosphorylation"/>
    <property type="evidence" value="ECO:0007669"/>
    <property type="project" value="InterPro"/>
</dbReference>
<feature type="region of interest" description="Disordered" evidence="1">
    <location>
        <begin position="34"/>
        <end position="86"/>
    </location>
</feature>
<dbReference type="SMART" id="SM00128">
    <property type="entry name" value="IPPc"/>
    <property type="match status" value="1"/>
</dbReference>
<feature type="region of interest" description="Disordered" evidence="1">
    <location>
        <begin position="461"/>
        <end position="675"/>
    </location>
</feature>
<feature type="compositionally biased region" description="Low complexity" evidence="1">
    <location>
        <begin position="325"/>
        <end position="338"/>
    </location>
</feature>
<dbReference type="GO" id="GO:0004439">
    <property type="term" value="F:phosphatidylinositol-4,5-bisphosphate 5-phosphatase activity"/>
    <property type="evidence" value="ECO:0007669"/>
    <property type="project" value="TreeGrafter"/>
</dbReference>
<feature type="compositionally biased region" description="Basic residues" evidence="1">
    <location>
        <begin position="292"/>
        <end position="302"/>
    </location>
</feature>
<feature type="compositionally biased region" description="Low complexity" evidence="1">
    <location>
        <begin position="1001"/>
        <end position="1010"/>
    </location>
</feature>
<reference evidence="3" key="1">
    <citation type="journal article" date="2020" name="Fungal Divers.">
        <title>Resolving the Mortierellaceae phylogeny through synthesis of multi-gene phylogenetics and phylogenomics.</title>
        <authorList>
            <person name="Vandepol N."/>
            <person name="Liber J."/>
            <person name="Desiro A."/>
            <person name="Na H."/>
            <person name="Kennedy M."/>
            <person name="Barry K."/>
            <person name="Grigoriev I.V."/>
            <person name="Miller A.N."/>
            <person name="O'Donnell K."/>
            <person name="Stajich J.E."/>
            <person name="Bonito G."/>
        </authorList>
    </citation>
    <scope>NUCLEOTIDE SEQUENCE</scope>
    <source>
        <strain evidence="3">BC1065</strain>
    </source>
</reference>
<feature type="compositionally biased region" description="Basic residues" evidence="1">
    <location>
        <begin position="1183"/>
        <end position="1194"/>
    </location>
</feature>
<dbReference type="SUPFAM" id="SSF56219">
    <property type="entry name" value="DNase I-like"/>
    <property type="match status" value="2"/>
</dbReference>
<feature type="compositionally biased region" description="Gly residues" evidence="1">
    <location>
        <begin position="1026"/>
        <end position="1040"/>
    </location>
</feature>
<dbReference type="PANTHER" id="PTHR11200">
    <property type="entry name" value="INOSITOL 5-PHOSPHATASE"/>
    <property type="match status" value="1"/>
</dbReference>
<feature type="compositionally biased region" description="Polar residues" evidence="1">
    <location>
        <begin position="1042"/>
        <end position="1053"/>
    </location>
</feature>
<evidence type="ECO:0000313" key="4">
    <source>
        <dbReference type="Proteomes" id="UP000807716"/>
    </source>
</evidence>
<feature type="compositionally biased region" description="Gly residues" evidence="1">
    <location>
        <begin position="1087"/>
        <end position="1096"/>
    </location>
</feature>
<organism evidence="3 4">
    <name type="scientific">Actinomortierella ambigua</name>
    <dbReference type="NCBI Taxonomy" id="1343610"/>
    <lineage>
        <taxon>Eukaryota</taxon>
        <taxon>Fungi</taxon>
        <taxon>Fungi incertae sedis</taxon>
        <taxon>Mucoromycota</taxon>
        <taxon>Mortierellomycotina</taxon>
        <taxon>Mortierellomycetes</taxon>
        <taxon>Mortierellales</taxon>
        <taxon>Mortierellaceae</taxon>
        <taxon>Actinomortierella</taxon>
    </lineage>
</organism>
<dbReference type="Proteomes" id="UP000807716">
    <property type="component" value="Unassembled WGS sequence"/>
</dbReference>
<feature type="compositionally biased region" description="Low complexity" evidence="1">
    <location>
        <begin position="279"/>
        <end position="288"/>
    </location>
</feature>
<name>A0A9P6QGZ3_9FUNG</name>
<feature type="compositionally biased region" description="Low complexity" evidence="1">
    <location>
        <begin position="1097"/>
        <end position="1113"/>
    </location>
</feature>
<proteinExistence type="predicted"/>
<dbReference type="AlphaFoldDB" id="A0A9P6QGZ3"/>
<feature type="compositionally biased region" description="Gly residues" evidence="1">
    <location>
        <begin position="944"/>
        <end position="958"/>
    </location>
</feature>
<gene>
    <name evidence="3" type="primary">INPP5E</name>
    <name evidence="3" type="ORF">DFQ27_006976</name>
</gene>
<feature type="compositionally biased region" description="Polar residues" evidence="1">
    <location>
        <begin position="488"/>
        <end position="503"/>
    </location>
</feature>
<feature type="compositionally biased region" description="Low complexity" evidence="1">
    <location>
        <begin position="643"/>
        <end position="653"/>
    </location>
</feature>
<protein>
    <submittedName>
        <fullName evidence="3">Inositol polyphosphate 5-phosphatase</fullName>
    </submittedName>
</protein>
<comment type="caution">
    <text evidence="3">The sequence shown here is derived from an EMBL/GenBank/DDBJ whole genome shotgun (WGS) entry which is preliminary data.</text>
</comment>
<feature type="region of interest" description="Disordered" evidence="1">
    <location>
        <begin position="921"/>
        <end position="959"/>
    </location>
</feature>
<feature type="domain" description="Inositol polyphosphate-related phosphatase" evidence="2">
    <location>
        <begin position="12"/>
        <end position="466"/>
    </location>
</feature>
<dbReference type="Gene3D" id="3.60.10.10">
    <property type="entry name" value="Endonuclease/exonuclease/phosphatase"/>
    <property type="match status" value="2"/>
</dbReference>
<feature type="region of interest" description="Disordered" evidence="1">
    <location>
        <begin position="1001"/>
        <end position="1053"/>
    </location>
</feature>
<dbReference type="InterPro" id="IPR036691">
    <property type="entry name" value="Endo/exonu/phosph_ase_sf"/>
</dbReference>
<dbReference type="EMBL" id="JAAAJB010000053">
    <property type="protein sequence ID" value="KAG0268353.1"/>
    <property type="molecule type" value="Genomic_DNA"/>
</dbReference>
<feature type="compositionally biased region" description="Basic and acidic residues" evidence="1">
    <location>
        <begin position="840"/>
        <end position="853"/>
    </location>
</feature>
<feature type="compositionally biased region" description="Basic residues" evidence="1">
    <location>
        <begin position="664"/>
        <end position="675"/>
    </location>
</feature>
<feature type="compositionally biased region" description="Low complexity" evidence="1">
    <location>
        <begin position="257"/>
        <end position="268"/>
    </location>
</feature>
<evidence type="ECO:0000259" key="2">
    <source>
        <dbReference type="SMART" id="SM00128"/>
    </source>
</evidence>
<dbReference type="InterPro" id="IPR000300">
    <property type="entry name" value="IPPc"/>
</dbReference>
<dbReference type="Pfam" id="PF22669">
    <property type="entry name" value="Exo_endo_phos2"/>
    <property type="match status" value="2"/>
</dbReference>
<feature type="region of interest" description="Disordered" evidence="1">
    <location>
        <begin position="824"/>
        <end position="853"/>
    </location>
</feature>
<feature type="compositionally biased region" description="Low complexity" evidence="1">
    <location>
        <begin position="43"/>
        <end position="53"/>
    </location>
</feature>
<evidence type="ECO:0000313" key="3">
    <source>
        <dbReference type="EMBL" id="KAG0268353.1"/>
    </source>
</evidence>
<dbReference type="PANTHER" id="PTHR11200:SF275">
    <property type="entry name" value="LD06095P"/>
    <property type="match status" value="1"/>
</dbReference>
<feature type="region of interest" description="Disordered" evidence="1">
    <location>
        <begin position="1183"/>
        <end position="1261"/>
    </location>
</feature>
<feature type="region of interest" description="Disordered" evidence="1">
    <location>
        <begin position="1079"/>
        <end position="1125"/>
    </location>
</feature>
<feature type="compositionally biased region" description="Low complexity" evidence="1">
    <location>
        <begin position="613"/>
        <end position="625"/>
    </location>
</feature>
<feature type="compositionally biased region" description="Basic and acidic residues" evidence="1">
    <location>
        <begin position="589"/>
        <end position="598"/>
    </location>
</feature>
<feature type="compositionally biased region" description="Low complexity" evidence="1">
    <location>
        <begin position="1195"/>
        <end position="1204"/>
    </location>
</feature>
<dbReference type="InterPro" id="IPR046985">
    <property type="entry name" value="IP5"/>
</dbReference>
<feature type="compositionally biased region" description="Basic residues" evidence="1">
    <location>
        <begin position="1205"/>
        <end position="1223"/>
    </location>
</feature>
<keyword evidence="4" id="KW-1185">Reference proteome</keyword>
<feature type="compositionally biased region" description="Basic and acidic residues" evidence="1">
    <location>
        <begin position="626"/>
        <end position="635"/>
    </location>
</feature>
<evidence type="ECO:0000256" key="1">
    <source>
        <dbReference type="SAM" id="MobiDB-lite"/>
    </source>
</evidence>
<feature type="compositionally biased region" description="Polar residues" evidence="1">
    <location>
        <begin position="311"/>
        <end position="323"/>
    </location>
</feature>
<dbReference type="OrthoDB" id="405996at2759"/>